<proteinExistence type="inferred from homology"/>
<dbReference type="GO" id="GO:0046872">
    <property type="term" value="F:metal ion binding"/>
    <property type="evidence" value="ECO:0007669"/>
    <property type="project" value="UniProtKB-UniRule"/>
</dbReference>
<evidence type="ECO:0000256" key="3">
    <source>
        <dbReference type="ARBA" id="ARBA00022515"/>
    </source>
</evidence>
<keyword evidence="5 9" id="KW-0479">Metal-binding</keyword>
<dbReference type="RefSeq" id="XP_040662030.1">
    <property type="nucleotide sequence ID" value="XM_040805892.1"/>
</dbReference>
<dbReference type="InterPro" id="IPR016558">
    <property type="entry name" value="DNA_primase_lsu_euk"/>
</dbReference>
<dbReference type="Proteomes" id="UP000184073">
    <property type="component" value="Unassembled WGS sequence"/>
</dbReference>
<keyword evidence="3 9" id="KW-0639">Primosome</keyword>
<protein>
    <recommendedName>
        <fullName evidence="9">DNA primase large subunit</fullName>
    </recommendedName>
</protein>
<dbReference type="Pfam" id="PF26466">
    <property type="entry name" value="DNA_primase_lrg_N"/>
    <property type="match status" value="1"/>
</dbReference>
<comment type="function">
    <text evidence="9">DNA primase is the polymerase that synthesizes small RNA primers for the Okazaki fragments made during discontinuous DNA replication.</text>
</comment>
<comment type="similarity">
    <text evidence="1 9">Belongs to the eukaryotic-type primase large subunit family.</text>
</comment>
<evidence type="ECO:0000259" key="11">
    <source>
        <dbReference type="Pfam" id="PF04104"/>
    </source>
</evidence>
<evidence type="ECO:0000256" key="9">
    <source>
        <dbReference type="PIRNR" id="PIRNR009449"/>
    </source>
</evidence>
<keyword evidence="4 9" id="KW-0235">DNA replication</keyword>
<name>A0A1L9P406_ASPVE</name>
<keyword evidence="8 9" id="KW-0238">DNA-binding</keyword>
<dbReference type="VEuPathDB" id="FungiDB:ASPVEDRAFT_121502"/>
<evidence type="ECO:0000256" key="10">
    <source>
        <dbReference type="PIRSR" id="PIRSR009449-1"/>
    </source>
</evidence>
<feature type="domain" description="DNA primase large subunit C-terminal" evidence="11">
    <location>
        <begin position="301"/>
        <end position="484"/>
    </location>
</feature>
<feature type="binding site" evidence="10">
    <location>
        <position position="390"/>
    </location>
    <ligand>
        <name>[4Fe-4S] cluster</name>
        <dbReference type="ChEBI" id="CHEBI:49883"/>
    </ligand>
</feature>
<evidence type="ECO:0000256" key="5">
    <source>
        <dbReference type="ARBA" id="ARBA00022723"/>
    </source>
</evidence>
<dbReference type="AlphaFoldDB" id="A0A1L9P406"/>
<evidence type="ECO:0000256" key="2">
    <source>
        <dbReference type="ARBA" id="ARBA00022485"/>
    </source>
</evidence>
<dbReference type="GO" id="GO:0051539">
    <property type="term" value="F:4 iron, 4 sulfur cluster binding"/>
    <property type="evidence" value="ECO:0007669"/>
    <property type="project" value="UniProtKB-UniRule"/>
</dbReference>
<evidence type="ECO:0000256" key="4">
    <source>
        <dbReference type="ARBA" id="ARBA00022705"/>
    </source>
</evidence>
<dbReference type="Pfam" id="PF04104">
    <property type="entry name" value="DNA_primase_lrg"/>
    <property type="match status" value="1"/>
</dbReference>
<dbReference type="GeneID" id="63721403"/>
<keyword evidence="13" id="KW-1185">Reference proteome</keyword>
<dbReference type="PANTHER" id="PTHR10537">
    <property type="entry name" value="DNA PRIMASE LARGE SUBUNIT"/>
    <property type="match status" value="1"/>
</dbReference>
<dbReference type="OrthoDB" id="421393at2759"/>
<keyword evidence="7 9" id="KW-0411">Iron-sulfur</keyword>
<dbReference type="FunFam" id="1.20.930.80:FF:000003">
    <property type="entry name" value="DNA primase large subunit"/>
    <property type="match status" value="1"/>
</dbReference>
<accession>A0A1L9P406</accession>
<dbReference type="EMBL" id="KV878125">
    <property type="protein sequence ID" value="OJI96267.1"/>
    <property type="molecule type" value="Genomic_DNA"/>
</dbReference>
<dbReference type="PIRSF" id="PIRSF009449">
    <property type="entry name" value="DNA_primase_large_subunit"/>
    <property type="match status" value="1"/>
</dbReference>
<dbReference type="STRING" id="1036611.A0A1L9P406"/>
<dbReference type="GO" id="GO:0003677">
    <property type="term" value="F:DNA binding"/>
    <property type="evidence" value="ECO:0007669"/>
    <property type="project" value="UniProtKB-UniRule"/>
</dbReference>
<dbReference type="GO" id="GO:0005658">
    <property type="term" value="C:alpha DNA polymerase:primase complex"/>
    <property type="evidence" value="ECO:0007669"/>
    <property type="project" value="UniProtKB-ARBA"/>
</dbReference>
<evidence type="ECO:0000256" key="7">
    <source>
        <dbReference type="ARBA" id="ARBA00023014"/>
    </source>
</evidence>
<dbReference type="PANTHER" id="PTHR10537:SF3">
    <property type="entry name" value="DNA PRIMASE LARGE SUBUNIT"/>
    <property type="match status" value="1"/>
</dbReference>
<feature type="binding site" evidence="10">
    <location>
        <position position="407"/>
    </location>
    <ligand>
        <name>[4Fe-4S] cluster</name>
        <dbReference type="ChEBI" id="CHEBI:49883"/>
    </ligand>
</feature>
<dbReference type="CDD" id="cd07322">
    <property type="entry name" value="PriL_PriS_Eukaryotic"/>
    <property type="match status" value="1"/>
</dbReference>
<dbReference type="GO" id="GO:0006269">
    <property type="term" value="P:DNA replication, synthesis of primer"/>
    <property type="evidence" value="ECO:0007669"/>
    <property type="project" value="UniProtKB-KW"/>
</dbReference>
<organism evidence="12 13">
    <name type="scientific">Aspergillus versicolor CBS 583.65</name>
    <dbReference type="NCBI Taxonomy" id="1036611"/>
    <lineage>
        <taxon>Eukaryota</taxon>
        <taxon>Fungi</taxon>
        <taxon>Dikarya</taxon>
        <taxon>Ascomycota</taxon>
        <taxon>Pezizomycotina</taxon>
        <taxon>Eurotiomycetes</taxon>
        <taxon>Eurotiomycetidae</taxon>
        <taxon>Eurotiales</taxon>
        <taxon>Aspergillaceae</taxon>
        <taxon>Aspergillus</taxon>
        <taxon>Aspergillus subgen. Nidulantes</taxon>
    </lineage>
</organism>
<sequence length="500" mass="58002">MIRQEFNKVDPKRRAVLDPKKKQFATPIFKQQDYPYRLNFYDTPPTAEITLEQFEQWAIDRLKILAEIEACSYRNKTAAETTAHITPLLQKFLPLSSNTSSRAGAADPRLRNERQKDHYSHFILRLAFAGTEDLRRRFARAETMLFRFRFQADDSRERRAFIDSLNLDWESVSEEERRGVSDHLVAATPGLRRSDEESWYKVDWEKVPELVERRAVFLNKGKAYVPEREQLSMIIAEFTARLERALELTSRALPRLDEDDRLSPILDHLSKNFGSAESVYSEGEGFVDGAPITAISIDALSQHFPLCMRSLHMSLRKNNHLKHYGRLQYTLFLKGIGLSLEECILFWRQSFKGFTDDEFNSRYKYNIRHAYGDVGGDVNRRGRGYPPYSCQKILNDSNPGVGQTHGCPYRHYSVDNLIGLLQSTGVHDKELLRGVREDVEKTRYHIACNRVFEWSHKTEIKRAKEDGSASEIDLDTIVHPNTYFKRSYLLKQVGKAHRNG</sequence>
<keyword evidence="2 9" id="KW-0004">4Fe-4S</keyword>
<evidence type="ECO:0000313" key="13">
    <source>
        <dbReference type="Proteomes" id="UP000184073"/>
    </source>
</evidence>
<dbReference type="Gene3D" id="1.20.930.80">
    <property type="match status" value="1"/>
</dbReference>
<evidence type="ECO:0000256" key="8">
    <source>
        <dbReference type="ARBA" id="ARBA00023125"/>
    </source>
</evidence>
<gene>
    <name evidence="12" type="ORF">ASPVEDRAFT_121502</name>
</gene>
<keyword evidence="6 9" id="KW-0408">Iron</keyword>
<dbReference type="InterPro" id="IPR058560">
    <property type="entry name" value="DNA_primase_C"/>
</dbReference>
<comment type="cofactor">
    <cofactor evidence="9">
        <name>[4Fe-4S] cluster</name>
        <dbReference type="ChEBI" id="CHEBI:49883"/>
    </cofactor>
    <text evidence="9">Binds 1 [4Fe-4S] cluster.</text>
</comment>
<dbReference type="InterPro" id="IPR007238">
    <property type="entry name" value="DNA_primase_lsu_euk/arc"/>
</dbReference>
<reference evidence="13" key="1">
    <citation type="journal article" date="2017" name="Genome Biol.">
        <title>Comparative genomics reveals high biological diversity and specific adaptations in the industrially and medically important fungal genus Aspergillus.</title>
        <authorList>
            <person name="de Vries R.P."/>
            <person name="Riley R."/>
            <person name="Wiebenga A."/>
            <person name="Aguilar-Osorio G."/>
            <person name="Amillis S."/>
            <person name="Uchima C.A."/>
            <person name="Anderluh G."/>
            <person name="Asadollahi M."/>
            <person name="Askin M."/>
            <person name="Barry K."/>
            <person name="Battaglia E."/>
            <person name="Bayram O."/>
            <person name="Benocci T."/>
            <person name="Braus-Stromeyer S.A."/>
            <person name="Caldana C."/>
            <person name="Canovas D."/>
            <person name="Cerqueira G.C."/>
            <person name="Chen F."/>
            <person name="Chen W."/>
            <person name="Choi C."/>
            <person name="Clum A."/>
            <person name="Dos Santos R.A."/>
            <person name="Damasio A.R."/>
            <person name="Diallinas G."/>
            <person name="Emri T."/>
            <person name="Fekete E."/>
            <person name="Flipphi M."/>
            <person name="Freyberg S."/>
            <person name="Gallo A."/>
            <person name="Gournas C."/>
            <person name="Habgood R."/>
            <person name="Hainaut M."/>
            <person name="Harispe M.L."/>
            <person name="Henrissat B."/>
            <person name="Hilden K.S."/>
            <person name="Hope R."/>
            <person name="Hossain A."/>
            <person name="Karabika E."/>
            <person name="Karaffa L."/>
            <person name="Karanyi Z."/>
            <person name="Krasevec N."/>
            <person name="Kuo A."/>
            <person name="Kusch H."/>
            <person name="LaButti K."/>
            <person name="Lagendijk E.L."/>
            <person name="Lapidus A."/>
            <person name="Levasseur A."/>
            <person name="Lindquist E."/>
            <person name="Lipzen A."/>
            <person name="Logrieco A.F."/>
            <person name="MacCabe A."/>
            <person name="Maekelae M.R."/>
            <person name="Malavazi I."/>
            <person name="Melin P."/>
            <person name="Meyer V."/>
            <person name="Mielnichuk N."/>
            <person name="Miskei M."/>
            <person name="Molnar A.P."/>
            <person name="Mule G."/>
            <person name="Ngan C.Y."/>
            <person name="Orejas M."/>
            <person name="Orosz E."/>
            <person name="Ouedraogo J.P."/>
            <person name="Overkamp K.M."/>
            <person name="Park H.-S."/>
            <person name="Perrone G."/>
            <person name="Piumi F."/>
            <person name="Punt P.J."/>
            <person name="Ram A.F."/>
            <person name="Ramon A."/>
            <person name="Rauscher S."/>
            <person name="Record E."/>
            <person name="Riano-Pachon D.M."/>
            <person name="Robert V."/>
            <person name="Roehrig J."/>
            <person name="Ruller R."/>
            <person name="Salamov A."/>
            <person name="Salih N.S."/>
            <person name="Samson R.A."/>
            <person name="Sandor E."/>
            <person name="Sanguinetti M."/>
            <person name="Schuetze T."/>
            <person name="Sepcic K."/>
            <person name="Shelest E."/>
            <person name="Sherlock G."/>
            <person name="Sophianopoulou V."/>
            <person name="Squina F.M."/>
            <person name="Sun H."/>
            <person name="Susca A."/>
            <person name="Todd R.B."/>
            <person name="Tsang A."/>
            <person name="Unkles S.E."/>
            <person name="van de Wiele N."/>
            <person name="van Rossen-Uffink D."/>
            <person name="Oliveira J.V."/>
            <person name="Vesth T.C."/>
            <person name="Visser J."/>
            <person name="Yu J.-H."/>
            <person name="Zhou M."/>
            <person name="Andersen M.R."/>
            <person name="Archer D.B."/>
            <person name="Baker S.E."/>
            <person name="Benoit I."/>
            <person name="Brakhage A.A."/>
            <person name="Braus G.H."/>
            <person name="Fischer R."/>
            <person name="Frisvad J.C."/>
            <person name="Goldman G.H."/>
            <person name="Houbraken J."/>
            <person name="Oakley B."/>
            <person name="Pocsi I."/>
            <person name="Scazzocchio C."/>
            <person name="Seiboth B."/>
            <person name="vanKuyk P.A."/>
            <person name="Wortman J."/>
            <person name="Dyer P.S."/>
            <person name="Grigoriev I.V."/>
        </authorList>
    </citation>
    <scope>NUCLEOTIDE SEQUENCE [LARGE SCALE GENOMIC DNA]</scope>
    <source>
        <strain evidence="13">CBS 583.65</strain>
    </source>
</reference>
<evidence type="ECO:0000256" key="6">
    <source>
        <dbReference type="ARBA" id="ARBA00023004"/>
    </source>
</evidence>
<feature type="binding site" evidence="10">
    <location>
        <position position="307"/>
    </location>
    <ligand>
        <name>[4Fe-4S] cluster</name>
        <dbReference type="ChEBI" id="CHEBI:49883"/>
    </ligand>
</feature>
<evidence type="ECO:0000256" key="1">
    <source>
        <dbReference type="ARBA" id="ARBA00010564"/>
    </source>
</evidence>
<evidence type="ECO:0000313" key="12">
    <source>
        <dbReference type="EMBL" id="OJI96267.1"/>
    </source>
</evidence>
<feature type="binding site" evidence="10">
    <location>
        <position position="448"/>
    </location>
    <ligand>
        <name>[4Fe-4S] cluster</name>
        <dbReference type="ChEBI" id="CHEBI:49883"/>
    </ligand>
</feature>
<dbReference type="GO" id="GO:0006270">
    <property type="term" value="P:DNA replication initiation"/>
    <property type="evidence" value="ECO:0007669"/>
    <property type="project" value="TreeGrafter"/>
</dbReference>